<accession>A0A2A2K9Z5</accession>
<dbReference type="AlphaFoldDB" id="A0A2A2K9Z5"/>
<name>A0A2A2K9Z5_9BILA</name>
<protein>
    <submittedName>
        <fullName evidence="1">Uncharacterized protein</fullName>
    </submittedName>
</protein>
<organism evidence="1 2">
    <name type="scientific">Diploscapter pachys</name>
    <dbReference type="NCBI Taxonomy" id="2018661"/>
    <lineage>
        <taxon>Eukaryota</taxon>
        <taxon>Metazoa</taxon>
        <taxon>Ecdysozoa</taxon>
        <taxon>Nematoda</taxon>
        <taxon>Chromadorea</taxon>
        <taxon>Rhabditida</taxon>
        <taxon>Rhabditina</taxon>
        <taxon>Rhabditomorpha</taxon>
        <taxon>Rhabditoidea</taxon>
        <taxon>Rhabditidae</taxon>
        <taxon>Diploscapter</taxon>
    </lineage>
</organism>
<keyword evidence="2" id="KW-1185">Reference proteome</keyword>
<dbReference type="EMBL" id="LIAE01009209">
    <property type="protein sequence ID" value="PAV70806.1"/>
    <property type="molecule type" value="Genomic_DNA"/>
</dbReference>
<proteinExistence type="predicted"/>
<reference evidence="1 2" key="1">
    <citation type="journal article" date="2017" name="Curr. Biol.">
        <title>Genome architecture and evolution of a unichromosomal asexual nematode.</title>
        <authorList>
            <person name="Fradin H."/>
            <person name="Zegar C."/>
            <person name="Gutwein M."/>
            <person name="Lucas J."/>
            <person name="Kovtun M."/>
            <person name="Corcoran D."/>
            <person name="Baugh L.R."/>
            <person name="Kiontke K."/>
            <person name="Gunsalus K."/>
            <person name="Fitch D.H."/>
            <person name="Piano F."/>
        </authorList>
    </citation>
    <scope>NUCLEOTIDE SEQUENCE [LARGE SCALE GENOMIC DNA]</scope>
    <source>
        <strain evidence="1">PF1309</strain>
    </source>
</reference>
<gene>
    <name evidence="1" type="ORF">WR25_22183</name>
</gene>
<evidence type="ECO:0000313" key="1">
    <source>
        <dbReference type="EMBL" id="PAV70806.1"/>
    </source>
</evidence>
<sequence>MIDDLIDQSISAAAQLDLVAVRETVQTLLANGVAELLPFLECARIEIEVIGHPALPSPSAARPGVRVPWRAVLRPLRLQGGRSRGAPFEPPRPRTTLPVLHLHTGNQPLTQYLGPAHAHRQPVLGAVHAFPIAELATIQAGAAARPVCQPLGAGLGADIQRVLQPATATGLAQGGGAAEQLVVHRRQQVIANLFLVGRGDLPLPEAPGVPGWMEGDRRQARCLPGCFPGRGPVPQ</sequence>
<comment type="caution">
    <text evidence="1">The sequence shown here is derived from an EMBL/GenBank/DDBJ whole genome shotgun (WGS) entry which is preliminary data.</text>
</comment>
<dbReference type="Proteomes" id="UP000218231">
    <property type="component" value="Unassembled WGS sequence"/>
</dbReference>
<evidence type="ECO:0000313" key="2">
    <source>
        <dbReference type="Proteomes" id="UP000218231"/>
    </source>
</evidence>